<reference evidence="7 8" key="1">
    <citation type="submission" date="2019-11" db="EMBL/GenBank/DDBJ databases">
        <title>Complete genome sequence of Corynebacterium kalinowskii 1959, a novel Corynebacterium species isolated from soil of a small paddock in Vilsendorf, Germany.</title>
        <authorList>
            <person name="Schaffert L."/>
            <person name="Ruwe M."/>
            <person name="Milse J."/>
            <person name="Hanuschka K."/>
            <person name="Ortseifen V."/>
            <person name="Droste J."/>
            <person name="Brandt D."/>
            <person name="Schlueter L."/>
            <person name="Kutter Y."/>
            <person name="Vinke S."/>
            <person name="Viehoefer P."/>
            <person name="Jacob L."/>
            <person name="Luebke N.-C."/>
            <person name="Schulte-Berndt E."/>
            <person name="Hain C."/>
            <person name="Linder M."/>
            <person name="Schmidt P."/>
            <person name="Wollenschlaeger L."/>
            <person name="Luttermann T."/>
            <person name="Thieme E."/>
            <person name="Hassa J."/>
            <person name="Haak M."/>
            <person name="Wittchen M."/>
            <person name="Mentz A."/>
            <person name="Persicke M."/>
            <person name="Busche T."/>
            <person name="Ruckert C."/>
        </authorList>
    </citation>
    <scope>NUCLEOTIDE SEQUENCE [LARGE SCALE GENOMIC DNA]</scope>
    <source>
        <strain evidence="7 8">2039</strain>
    </source>
</reference>
<dbReference type="InterPro" id="IPR003439">
    <property type="entry name" value="ABC_transporter-like_ATP-bd"/>
</dbReference>
<dbReference type="InterPro" id="IPR036640">
    <property type="entry name" value="ABC1_TM_sf"/>
</dbReference>
<feature type="transmembrane region" description="Helical" evidence="5">
    <location>
        <begin position="87"/>
        <end position="107"/>
    </location>
</feature>
<evidence type="ECO:0000256" key="4">
    <source>
        <dbReference type="ARBA" id="ARBA00023136"/>
    </source>
</evidence>
<dbReference type="PANTHER" id="PTHR43394:SF1">
    <property type="entry name" value="ATP-BINDING CASSETTE SUB-FAMILY B MEMBER 10, MITOCHONDRIAL"/>
    <property type="match status" value="1"/>
</dbReference>
<dbReference type="Gene3D" id="3.40.50.300">
    <property type="entry name" value="P-loop containing nucleotide triphosphate hydrolases"/>
    <property type="match status" value="1"/>
</dbReference>
<dbReference type="GO" id="GO:0005524">
    <property type="term" value="F:ATP binding"/>
    <property type="evidence" value="ECO:0007669"/>
    <property type="project" value="UniProtKB-KW"/>
</dbReference>
<keyword evidence="7" id="KW-0547">Nucleotide-binding</keyword>
<dbReference type="Pfam" id="PF00005">
    <property type="entry name" value="ABC_tran"/>
    <property type="match status" value="1"/>
</dbReference>
<name>A0A6B8VTF7_9CORY</name>
<dbReference type="InterPro" id="IPR039421">
    <property type="entry name" value="Type_1_exporter"/>
</dbReference>
<evidence type="ECO:0000256" key="3">
    <source>
        <dbReference type="ARBA" id="ARBA00022989"/>
    </source>
</evidence>
<keyword evidence="2 5" id="KW-0812">Transmembrane</keyword>
<keyword evidence="4 5" id="KW-0472">Membrane</keyword>
<dbReference type="Gene3D" id="1.20.1560.10">
    <property type="entry name" value="ABC transporter type 1, transmembrane domain"/>
    <property type="match status" value="1"/>
</dbReference>
<evidence type="ECO:0000259" key="6">
    <source>
        <dbReference type="PROSITE" id="PS50929"/>
    </source>
</evidence>
<feature type="transmembrane region" description="Helical" evidence="5">
    <location>
        <begin position="186"/>
        <end position="206"/>
    </location>
</feature>
<dbReference type="SUPFAM" id="SSF90123">
    <property type="entry name" value="ABC transporter transmembrane region"/>
    <property type="match status" value="1"/>
</dbReference>
<feature type="transmembrane region" description="Helical" evidence="5">
    <location>
        <begin position="305"/>
        <end position="325"/>
    </location>
</feature>
<dbReference type="EC" id="3.6.3.-" evidence="7"/>
<organism evidence="7 8">
    <name type="scientific">Corynebacterium occultum</name>
    <dbReference type="NCBI Taxonomy" id="2675219"/>
    <lineage>
        <taxon>Bacteria</taxon>
        <taxon>Bacillati</taxon>
        <taxon>Actinomycetota</taxon>
        <taxon>Actinomycetes</taxon>
        <taxon>Mycobacteriales</taxon>
        <taxon>Corynebacteriaceae</taxon>
        <taxon>Corynebacterium</taxon>
    </lineage>
</organism>
<feature type="domain" description="ABC transmembrane type-1" evidence="6">
    <location>
        <begin position="52"/>
        <end position="328"/>
    </location>
</feature>
<evidence type="ECO:0000256" key="1">
    <source>
        <dbReference type="ARBA" id="ARBA00004651"/>
    </source>
</evidence>
<keyword evidence="7" id="KW-0067">ATP-binding</keyword>
<keyword evidence="3 5" id="KW-1133">Transmembrane helix</keyword>
<dbReference type="PROSITE" id="PS50929">
    <property type="entry name" value="ABC_TM1F"/>
    <property type="match status" value="1"/>
</dbReference>
<dbReference type="PANTHER" id="PTHR43394">
    <property type="entry name" value="ATP-DEPENDENT PERMEASE MDL1, MITOCHONDRIAL"/>
    <property type="match status" value="1"/>
</dbReference>
<dbReference type="InterPro" id="IPR027417">
    <property type="entry name" value="P-loop_NTPase"/>
</dbReference>
<dbReference type="RefSeq" id="WP_231598698.1">
    <property type="nucleotide sequence ID" value="NZ_CP046455.1"/>
</dbReference>
<dbReference type="Proteomes" id="UP000424462">
    <property type="component" value="Chromosome"/>
</dbReference>
<dbReference type="KEGG" id="cok:COCCU_07495"/>
<dbReference type="InterPro" id="IPR011527">
    <property type="entry name" value="ABC1_TM_dom"/>
</dbReference>
<protein>
    <submittedName>
        <fullName evidence="7">Lipid A export ATP-binding/permease protein MsbA</fullName>
        <ecNumber evidence="7">3.6.3.-</ecNumber>
    </submittedName>
</protein>
<accession>A0A6B8VTF7</accession>
<dbReference type="PROSITE" id="PS00211">
    <property type="entry name" value="ABC_TRANSPORTER_1"/>
    <property type="match status" value="1"/>
</dbReference>
<dbReference type="CDD" id="cd07346">
    <property type="entry name" value="ABC_6TM_exporters"/>
    <property type="match status" value="1"/>
</dbReference>
<feature type="transmembrane region" description="Helical" evidence="5">
    <location>
        <begin position="162"/>
        <end position="180"/>
    </location>
</feature>
<dbReference type="Pfam" id="PF00664">
    <property type="entry name" value="ABC_membrane"/>
    <property type="match status" value="1"/>
</dbReference>
<dbReference type="GO" id="GO:0015421">
    <property type="term" value="F:ABC-type oligopeptide transporter activity"/>
    <property type="evidence" value="ECO:0007669"/>
    <property type="project" value="TreeGrafter"/>
</dbReference>
<dbReference type="GO" id="GO:0016887">
    <property type="term" value="F:ATP hydrolysis activity"/>
    <property type="evidence" value="ECO:0007669"/>
    <property type="project" value="InterPro"/>
</dbReference>
<gene>
    <name evidence="7" type="primary">msbA3</name>
    <name evidence="7" type="ORF">COCCU_07495</name>
</gene>
<comment type="subcellular location">
    <subcellularLocation>
        <location evidence="1">Cell membrane</location>
        <topology evidence="1">Multi-pass membrane protein</topology>
    </subcellularLocation>
</comment>
<dbReference type="AlphaFoldDB" id="A0A6B8VTF7"/>
<keyword evidence="8" id="KW-1185">Reference proteome</keyword>
<evidence type="ECO:0000256" key="5">
    <source>
        <dbReference type="SAM" id="Phobius"/>
    </source>
</evidence>
<evidence type="ECO:0000256" key="2">
    <source>
        <dbReference type="ARBA" id="ARBA00022692"/>
    </source>
</evidence>
<dbReference type="InterPro" id="IPR017871">
    <property type="entry name" value="ABC_transporter-like_CS"/>
</dbReference>
<dbReference type="EMBL" id="CP046455">
    <property type="protein sequence ID" value="QGU07433.1"/>
    <property type="molecule type" value="Genomic_DNA"/>
</dbReference>
<proteinExistence type="predicted"/>
<feature type="transmembrane region" description="Helical" evidence="5">
    <location>
        <begin position="44"/>
        <end position="72"/>
    </location>
</feature>
<evidence type="ECO:0000313" key="8">
    <source>
        <dbReference type="Proteomes" id="UP000424462"/>
    </source>
</evidence>
<feature type="transmembrane region" description="Helical" evidence="5">
    <location>
        <begin position="277"/>
        <end position="299"/>
    </location>
</feature>
<keyword evidence="7" id="KW-0378">Hydrolase</keyword>
<dbReference type="SUPFAM" id="SSF52540">
    <property type="entry name" value="P-loop containing nucleoside triphosphate hydrolases"/>
    <property type="match status" value="1"/>
</dbReference>
<sequence length="542" mass="57898">MAPRFRRMPTWSWFVPESPPDDRALLDATLSAGTSLSRRTWALLWAHPIAAAGILLSMLVSNLLGAMISLLIGRGTDVAFGGEDPGAVIWIGVVIIGLLFSSFILGATGDALGDLGAARTVHTLRLELSARVLAAPDPRIAPGTVLNTVDQDSMQIGELKQVLGFPVMMIGFLLGSTIALLPISGIIAVLLPVGGLLTALATWISAKPLTRISARRRAAEATSISVATDLAQGSRVLKGLGATEQSEKRFARTAEQALMLMLVEARLQAWLTFLRQLVPTLCTIGLLSYAGLLAFTQVITPGEMISVTLLVPPALTVMGYSFGMFSEVWARGAASTQRVSGLLTDLDRAAPEQNRKPPPHPAELPTGLSIWHPHDATQQQNMLEQLTRLASHHPPEQVLLAPHRIHVFEGTLADNLNPEGNIPPQKLVAALTAAACGDILRRLGGQLPQTGQQLQLPDTPIGEAGLNLSGGQRQRVALARVLARDPEVLILDDPTTGLDAVTLDQVARAIRQLRAGKVTIVITTNPTWRSLADQVFRGEVGR</sequence>
<dbReference type="GO" id="GO:0005886">
    <property type="term" value="C:plasma membrane"/>
    <property type="evidence" value="ECO:0007669"/>
    <property type="project" value="UniProtKB-SubCell"/>
</dbReference>
<evidence type="ECO:0000313" key="7">
    <source>
        <dbReference type="EMBL" id="QGU07433.1"/>
    </source>
</evidence>